<dbReference type="AlphaFoldDB" id="A0A0B2UIG4"/>
<dbReference type="GeneID" id="26262568"/>
<dbReference type="HOGENOM" id="CLU_197704_0_0_1"/>
<dbReference type="RefSeq" id="XP_014562874.1">
    <property type="nucleotide sequence ID" value="XM_014707388.1"/>
</dbReference>
<dbReference type="VEuPathDB" id="MicrosporidiaDB:M896_120510"/>
<dbReference type="SMART" id="SM00651">
    <property type="entry name" value="Sm"/>
    <property type="match status" value="1"/>
</dbReference>
<evidence type="ECO:0000259" key="1">
    <source>
        <dbReference type="SMART" id="SM00651"/>
    </source>
</evidence>
<dbReference type="Pfam" id="PF01423">
    <property type="entry name" value="LSM"/>
    <property type="match status" value="1"/>
</dbReference>
<dbReference type="OrthoDB" id="422364at2759"/>
<organism evidence="2 3">
    <name type="scientific">Ordospora colligata OC4</name>
    <dbReference type="NCBI Taxonomy" id="1354746"/>
    <lineage>
        <taxon>Eukaryota</taxon>
        <taxon>Fungi</taxon>
        <taxon>Fungi incertae sedis</taxon>
        <taxon>Microsporidia</taxon>
        <taxon>Ordosporidae</taxon>
        <taxon>Ordospora</taxon>
    </lineage>
</organism>
<protein>
    <recommendedName>
        <fullName evidence="1">Sm domain-containing protein</fullName>
    </recommendedName>
</protein>
<dbReference type="Proteomes" id="UP000031056">
    <property type="component" value="Unassembled WGS sequence"/>
</dbReference>
<name>A0A0B2UIG4_9MICR</name>
<evidence type="ECO:0000313" key="2">
    <source>
        <dbReference type="EMBL" id="KHN68832.1"/>
    </source>
</evidence>
<dbReference type="STRING" id="1354746.A0A0B2UIG4"/>
<keyword evidence="3" id="KW-1185">Reference proteome</keyword>
<gene>
    <name evidence="2" type="ORF">M896_120510</name>
</gene>
<feature type="domain" description="Sm" evidence="1">
    <location>
        <begin position="14"/>
        <end position="73"/>
    </location>
</feature>
<dbReference type="GO" id="GO:0032991">
    <property type="term" value="C:protein-containing complex"/>
    <property type="evidence" value="ECO:0007669"/>
    <property type="project" value="UniProtKB-ARBA"/>
</dbReference>
<dbReference type="Gene3D" id="2.30.30.100">
    <property type="match status" value="1"/>
</dbReference>
<dbReference type="EMBL" id="JOKQ01000012">
    <property type="protein sequence ID" value="KHN68832.1"/>
    <property type="molecule type" value="Genomic_DNA"/>
</dbReference>
<evidence type="ECO:0000313" key="3">
    <source>
        <dbReference type="Proteomes" id="UP000031056"/>
    </source>
</evidence>
<sequence>MNHKDKNKRIQLLNDLGRFKGKKITVTFIDGKSLTGRLLSFDEVGNCVLKKCGEWVYGESVVCLGRSIVLVCMGVPHVL</sequence>
<dbReference type="SUPFAM" id="SSF50182">
    <property type="entry name" value="Sm-like ribonucleoproteins"/>
    <property type="match status" value="1"/>
</dbReference>
<accession>A0A0B2UIG4</accession>
<reference evidence="2 3" key="1">
    <citation type="journal article" date="2014" name="MBio">
        <title>The Ordospora colligata genome; evolution of extreme reduction in microsporidia and host-to-parasite horizontal gene transfer.</title>
        <authorList>
            <person name="Pombert J.-F."/>
            <person name="Haag K.L."/>
            <person name="Beidas S."/>
            <person name="Ebert D."/>
            <person name="Keeling P.J."/>
        </authorList>
    </citation>
    <scope>NUCLEOTIDE SEQUENCE [LARGE SCALE GENOMIC DNA]</scope>
    <source>
        <strain evidence="2 3">OC4</strain>
    </source>
</reference>
<dbReference type="InterPro" id="IPR001163">
    <property type="entry name" value="Sm_dom_euk/arc"/>
</dbReference>
<comment type="caution">
    <text evidence="2">The sequence shown here is derived from an EMBL/GenBank/DDBJ whole genome shotgun (WGS) entry which is preliminary data.</text>
</comment>
<dbReference type="InParanoid" id="A0A0B2UIG4"/>
<proteinExistence type="predicted"/>
<dbReference type="InterPro" id="IPR010920">
    <property type="entry name" value="LSM_dom_sf"/>
</dbReference>